<accession>A0ABR1P351</accession>
<dbReference type="Gene3D" id="2.60.40.1720">
    <property type="entry name" value="Calcium-dependent cell adhesion molecule-1"/>
    <property type="match status" value="1"/>
</dbReference>
<evidence type="ECO:0000313" key="3">
    <source>
        <dbReference type="EMBL" id="KAK7725231.1"/>
    </source>
</evidence>
<dbReference type="InterPro" id="IPR011024">
    <property type="entry name" value="G_crystallin-like"/>
</dbReference>
<dbReference type="EMBL" id="JAKNSF020000051">
    <property type="protein sequence ID" value="KAK7725231.1"/>
    <property type="molecule type" value="Genomic_DNA"/>
</dbReference>
<keyword evidence="4" id="KW-1185">Reference proteome</keyword>
<dbReference type="InterPro" id="IPR029283">
    <property type="entry name" value="Membrane-bd"/>
</dbReference>
<reference evidence="3 4" key="1">
    <citation type="submission" date="2024-02" db="EMBL/GenBank/DDBJ databases">
        <title>De novo assembly and annotation of 12 fungi associated with fruit tree decline syndrome in Ontario, Canada.</title>
        <authorList>
            <person name="Sulman M."/>
            <person name="Ellouze W."/>
            <person name="Ilyukhin E."/>
        </authorList>
    </citation>
    <scope>NUCLEOTIDE SEQUENCE [LARGE SCALE GENOMIC DNA]</scope>
    <source>
        <strain evidence="3 4">M169</strain>
    </source>
</reference>
<proteinExistence type="predicted"/>
<dbReference type="InterPro" id="IPR038423">
    <property type="entry name" value="CAD_C_sf"/>
</dbReference>
<evidence type="ECO:0008006" key="5">
    <source>
        <dbReference type="Google" id="ProtNLM"/>
    </source>
</evidence>
<comment type="caution">
    <text evidence="3">The sequence shown here is derived from an EMBL/GenBank/DDBJ whole genome shotgun (WGS) entry which is preliminary data.</text>
</comment>
<dbReference type="SUPFAM" id="SSF49695">
    <property type="entry name" value="gamma-Crystallin-like"/>
    <property type="match status" value="1"/>
</dbReference>
<gene>
    <name evidence="3" type="ORF">SLS63_008228</name>
</gene>
<protein>
    <recommendedName>
        <fullName evidence="5">Abundant perithecial protein</fullName>
    </recommendedName>
</protein>
<organism evidence="3 4">
    <name type="scientific">Diaporthe eres</name>
    <name type="common">Phomopsis oblonga</name>
    <dbReference type="NCBI Taxonomy" id="83184"/>
    <lineage>
        <taxon>Eukaryota</taxon>
        <taxon>Fungi</taxon>
        <taxon>Dikarya</taxon>
        <taxon>Ascomycota</taxon>
        <taxon>Pezizomycotina</taxon>
        <taxon>Sordariomycetes</taxon>
        <taxon>Sordariomycetidae</taxon>
        <taxon>Diaporthales</taxon>
        <taxon>Diaporthaceae</taxon>
        <taxon>Diaporthe</taxon>
        <taxon>Diaporthe eres species complex</taxon>
    </lineage>
</organism>
<dbReference type="Pfam" id="PF14564">
    <property type="entry name" value="Membrane_bind"/>
    <property type="match status" value="1"/>
</dbReference>
<dbReference type="Pfam" id="PF08964">
    <property type="entry name" value="Crystall_3"/>
    <property type="match status" value="1"/>
</dbReference>
<dbReference type="PANTHER" id="PTHR38083:SF1">
    <property type="entry name" value="CALCIUM-DEPENDENT CELL ADHESION MOLECULE 1-RELATED"/>
    <property type="match status" value="1"/>
</dbReference>
<name>A0ABR1P351_DIAER</name>
<feature type="domain" description="Calcium-dependent cell adhesion molecule 1 membrane-binding" evidence="2">
    <location>
        <begin position="93"/>
        <end position="200"/>
    </location>
</feature>
<dbReference type="Proteomes" id="UP001430848">
    <property type="component" value="Unassembled WGS sequence"/>
</dbReference>
<evidence type="ECO:0000313" key="4">
    <source>
        <dbReference type="Proteomes" id="UP001430848"/>
    </source>
</evidence>
<dbReference type="InterPro" id="IPR052885">
    <property type="entry name" value="Dictyostelium_CAD"/>
</dbReference>
<evidence type="ECO:0000259" key="1">
    <source>
        <dbReference type="Pfam" id="PF08964"/>
    </source>
</evidence>
<dbReference type="InterPro" id="IPR015059">
    <property type="entry name" value="Ca_cell_adhesion_N_dom"/>
</dbReference>
<sequence length="207" mass="22646">MAPPIDPTAVIFYTKKDFGGDAYPYKVGEDVALPAGLNDKFLSVNVGIAAKVLAWRDYGKKGPHREWTGANPDISDIEGLSCFMVIEGDTHVIAFLFKDATGGADRQYSLEVKAKDVGDVTMPSNDGDQYHVVGLMPSGGEAVTTAIYVRDVNSGVYIANGSVYFEWNSKTNQVDIFEDDNWPKQLKKERSGPSEFIVTLIDNKPSE</sequence>
<dbReference type="Gene3D" id="2.60.20.10">
    <property type="entry name" value="Crystallins"/>
    <property type="match status" value="1"/>
</dbReference>
<feature type="domain" description="Calcium-dependent cell adhesion molecule N-terminal" evidence="1">
    <location>
        <begin position="6"/>
        <end position="86"/>
    </location>
</feature>
<dbReference type="PANTHER" id="PTHR38083">
    <property type="entry name" value="CALCIUM-DEPENDENT CELL ADHESION MOLECULE 1-RELATED"/>
    <property type="match status" value="1"/>
</dbReference>
<evidence type="ECO:0000259" key="2">
    <source>
        <dbReference type="Pfam" id="PF14564"/>
    </source>
</evidence>